<protein>
    <submittedName>
        <fullName evidence="2">RNA-directed DNA polymerase, eukaryota, reverse transcriptase zinc-binding domain protein</fullName>
    </submittedName>
</protein>
<proteinExistence type="predicted"/>
<dbReference type="SUPFAM" id="SSF56219">
    <property type="entry name" value="DNase I-like"/>
    <property type="match status" value="1"/>
</dbReference>
<feature type="region of interest" description="Disordered" evidence="1">
    <location>
        <begin position="130"/>
        <end position="150"/>
    </location>
</feature>
<sequence>MAVNLIGCISKSQTSTPTIETAHIRHSLIKIACWWDTRVYIAMTRKSFISKLANVVINKVPYTTQVQEVRSWSIHITDDTDFTDFVDSHPDKACRSVNADDIAYPPCFENADFINNKDLPTRESPILNVSNVTEPQNVPSEENTSDGSVPLALKKDKNEKLEPFRLKSMWGNFKFNYACSMARVKDKRKNSIKDYYLINVYSPQHQLDKANLWNFLRLFIHDHNGKVVLFGDLNKVRDISERFGSSFSSGDATIFNSFIQDVDVVKAAWVNLSSGEVGSVLAFHCKLKGLKLHLKQWYSQIKYSECSKRRDITDSLRTIENLIDAGNTTDEDREPRIRKLHDLDNLEKLDSLDLLQKARIKWDVEGDENLKFFHCIINARRKY</sequence>
<dbReference type="EMBL" id="BKCJ010008217">
    <property type="protein sequence ID" value="GEU81137.1"/>
    <property type="molecule type" value="Genomic_DNA"/>
</dbReference>
<dbReference type="AlphaFoldDB" id="A0A6L2N6S5"/>
<dbReference type="InterPro" id="IPR036691">
    <property type="entry name" value="Endo/exonu/phosph_ase_sf"/>
</dbReference>
<comment type="caution">
    <text evidence="2">The sequence shown here is derived from an EMBL/GenBank/DDBJ whole genome shotgun (WGS) entry which is preliminary data.</text>
</comment>
<accession>A0A6L2N6S5</accession>
<evidence type="ECO:0000256" key="1">
    <source>
        <dbReference type="SAM" id="MobiDB-lite"/>
    </source>
</evidence>
<keyword evidence="2" id="KW-0548">Nucleotidyltransferase</keyword>
<reference evidence="2" key="1">
    <citation type="journal article" date="2019" name="Sci. Rep.">
        <title>Draft genome of Tanacetum cinerariifolium, the natural source of mosquito coil.</title>
        <authorList>
            <person name="Yamashiro T."/>
            <person name="Shiraishi A."/>
            <person name="Satake H."/>
            <person name="Nakayama K."/>
        </authorList>
    </citation>
    <scope>NUCLEOTIDE SEQUENCE</scope>
</reference>
<dbReference type="GO" id="GO:0003964">
    <property type="term" value="F:RNA-directed DNA polymerase activity"/>
    <property type="evidence" value="ECO:0007669"/>
    <property type="project" value="UniProtKB-KW"/>
</dbReference>
<evidence type="ECO:0000313" key="2">
    <source>
        <dbReference type="EMBL" id="GEU81137.1"/>
    </source>
</evidence>
<gene>
    <name evidence="2" type="ORF">Tci_053115</name>
</gene>
<name>A0A6L2N6S5_TANCI</name>
<feature type="compositionally biased region" description="Polar residues" evidence="1">
    <location>
        <begin position="130"/>
        <end position="147"/>
    </location>
</feature>
<keyword evidence="2" id="KW-0695">RNA-directed DNA polymerase</keyword>
<dbReference type="Gene3D" id="3.60.10.10">
    <property type="entry name" value="Endonuclease/exonuclease/phosphatase"/>
    <property type="match status" value="1"/>
</dbReference>
<keyword evidence="2" id="KW-0808">Transferase</keyword>
<organism evidence="2">
    <name type="scientific">Tanacetum cinerariifolium</name>
    <name type="common">Dalmatian daisy</name>
    <name type="synonym">Chrysanthemum cinerariifolium</name>
    <dbReference type="NCBI Taxonomy" id="118510"/>
    <lineage>
        <taxon>Eukaryota</taxon>
        <taxon>Viridiplantae</taxon>
        <taxon>Streptophyta</taxon>
        <taxon>Embryophyta</taxon>
        <taxon>Tracheophyta</taxon>
        <taxon>Spermatophyta</taxon>
        <taxon>Magnoliopsida</taxon>
        <taxon>eudicotyledons</taxon>
        <taxon>Gunneridae</taxon>
        <taxon>Pentapetalae</taxon>
        <taxon>asterids</taxon>
        <taxon>campanulids</taxon>
        <taxon>Asterales</taxon>
        <taxon>Asteraceae</taxon>
        <taxon>Asteroideae</taxon>
        <taxon>Anthemideae</taxon>
        <taxon>Anthemidinae</taxon>
        <taxon>Tanacetum</taxon>
    </lineage>
</organism>